<dbReference type="STRING" id="1392250.A0A2I2G866"/>
<gene>
    <name evidence="1" type="ORF">P170DRAFT_321515</name>
</gene>
<accession>A0A2I2G866</accession>
<evidence type="ECO:0000313" key="2">
    <source>
        <dbReference type="Proteomes" id="UP000234275"/>
    </source>
</evidence>
<dbReference type="RefSeq" id="XP_024704373.1">
    <property type="nucleotide sequence ID" value="XM_024843313.1"/>
</dbReference>
<reference evidence="1 2" key="1">
    <citation type="submission" date="2016-12" db="EMBL/GenBank/DDBJ databases">
        <title>The genomes of Aspergillus section Nigri reveals drivers in fungal speciation.</title>
        <authorList>
            <consortium name="DOE Joint Genome Institute"/>
            <person name="Vesth T.C."/>
            <person name="Nybo J."/>
            <person name="Theobald S."/>
            <person name="Brandl J."/>
            <person name="Frisvad J.C."/>
            <person name="Nielsen K.F."/>
            <person name="Lyhne E.K."/>
            <person name="Kogle M.E."/>
            <person name="Kuo A."/>
            <person name="Riley R."/>
            <person name="Clum A."/>
            <person name="Nolan M."/>
            <person name="Lipzen A."/>
            <person name="Salamov A."/>
            <person name="Henrissat B."/>
            <person name="Wiebenga A."/>
            <person name="De Vries R.P."/>
            <person name="Grigoriev I.V."/>
            <person name="Mortensen U.H."/>
            <person name="Andersen M.R."/>
            <person name="Baker S.E."/>
        </authorList>
    </citation>
    <scope>NUCLEOTIDE SEQUENCE [LARGE SCALE GENOMIC DNA]</scope>
    <source>
        <strain evidence="1 2">IBT 23096</strain>
    </source>
</reference>
<dbReference type="Proteomes" id="UP000234275">
    <property type="component" value="Unassembled WGS sequence"/>
</dbReference>
<dbReference type="OrthoDB" id="3595805at2759"/>
<comment type="caution">
    <text evidence="1">The sequence shown here is derived from an EMBL/GenBank/DDBJ whole genome shotgun (WGS) entry which is preliminary data.</text>
</comment>
<protein>
    <submittedName>
        <fullName evidence="1">Uncharacterized protein</fullName>
    </submittedName>
</protein>
<evidence type="ECO:0000313" key="1">
    <source>
        <dbReference type="EMBL" id="PLB49071.1"/>
    </source>
</evidence>
<feature type="non-terminal residue" evidence="1">
    <location>
        <position position="95"/>
    </location>
</feature>
<dbReference type="AlphaFoldDB" id="A0A2I2G866"/>
<dbReference type="GeneID" id="36551013"/>
<proteinExistence type="predicted"/>
<sequence length="95" mass="11376">KYYHMDKGLALILLLIKNSILLVNRVLISNKETPYYILQILQTKLAPTNELRKRDIIKQYYMLKNLQNKYLINLYILLWENVYTEAKSLEISEVN</sequence>
<feature type="non-terminal residue" evidence="1">
    <location>
        <position position="1"/>
    </location>
</feature>
<name>A0A2I2G866_9EURO</name>
<organism evidence="1 2">
    <name type="scientific">Aspergillus steynii IBT 23096</name>
    <dbReference type="NCBI Taxonomy" id="1392250"/>
    <lineage>
        <taxon>Eukaryota</taxon>
        <taxon>Fungi</taxon>
        <taxon>Dikarya</taxon>
        <taxon>Ascomycota</taxon>
        <taxon>Pezizomycotina</taxon>
        <taxon>Eurotiomycetes</taxon>
        <taxon>Eurotiomycetidae</taxon>
        <taxon>Eurotiales</taxon>
        <taxon>Aspergillaceae</taxon>
        <taxon>Aspergillus</taxon>
        <taxon>Aspergillus subgen. Circumdati</taxon>
    </lineage>
</organism>
<keyword evidence="2" id="KW-1185">Reference proteome</keyword>
<dbReference type="VEuPathDB" id="FungiDB:P170DRAFT_321515"/>
<dbReference type="EMBL" id="MSFO01000004">
    <property type="protein sequence ID" value="PLB49071.1"/>
    <property type="molecule type" value="Genomic_DNA"/>
</dbReference>